<reference evidence="1" key="1">
    <citation type="submission" date="2016-08" db="EMBL/GenBank/DDBJ databases">
        <authorList>
            <person name="Seilhamer J.J."/>
        </authorList>
    </citation>
    <scope>NUCLEOTIDE SEQUENCE</scope>
    <source>
        <strain evidence="1">86-1</strain>
    </source>
</reference>
<proteinExistence type="predicted"/>
<sequence length="66" mass="7460">MVQHGHVTLSVVRQCDLLGVSRSGLYCTAKGEPAMNQILMREIDLAFTEWPILGVRQMRSYLRLLG</sequence>
<evidence type="ECO:0000313" key="1">
    <source>
        <dbReference type="EMBL" id="SCM70783.1"/>
    </source>
</evidence>
<accession>A0A212KZR8</accession>
<dbReference type="EMBL" id="FMJC01000001">
    <property type="protein sequence ID" value="SCM70783.1"/>
    <property type="molecule type" value="Genomic_DNA"/>
</dbReference>
<name>A0A212KZR8_9BACT</name>
<dbReference type="AlphaFoldDB" id="A0A212KZR8"/>
<organism evidence="1">
    <name type="scientific">uncultured Desulfovibrio sp</name>
    <dbReference type="NCBI Taxonomy" id="167968"/>
    <lineage>
        <taxon>Bacteria</taxon>
        <taxon>Pseudomonadati</taxon>
        <taxon>Thermodesulfobacteriota</taxon>
        <taxon>Desulfovibrionia</taxon>
        <taxon>Desulfovibrionales</taxon>
        <taxon>Desulfovibrionaceae</taxon>
        <taxon>Desulfovibrio</taxon>
        <taxon>environmental samples</taxon>
    </lineage>
</organism>
<protein>
    <submittedName>
        <fullName evidence="1">Transposase</fullName>
    </submittedName>
</protein>
<gene>
    <name evidence="1" type="ORF">KL86DES1_10629</name>
</gene>